<dbReference type="Gene3D" id="3.30.1330.60">
    <property type="entry name" value="OmpA-like domain"/>
    <property type="match status" value="1"/>
</dbReference>
<name>A0A6H1UKS1_9GAMM</name>
<feature type="domain" description="OmpA-like" evidence="4">
    <location>
        <begin position="173"/>
        <end position="285"/>
    </location>
</feature>
<dbReference type="GO" id="GO:0016020">
    <property type="term" value="C:membrane"/>
    <property type="evidence" value="ECO:0007669"/>
    <property type="project" value="UniProtKB-UniRule"/>
</dbReference>
<evidence type="ECO:0000256" key="3">
    <source>
        <dbReference type="SAM" id="SignalP"/>
    </source>
</evidence>
<feature type="chain" id="PRO_5026101789" evidence="3">
    <location>
        <begin position="19"/>
        <end position="285"/>
    </location>
</feature>
<dbReference type="PROSITE" id="PS51123">
    <property type="entry name" value="OMPA_2"/>
    <property type="match status" value="1"/>
</dbReference>
<evidence type="ECO:0000256" key="2">
    <source>
        <dbReference type="SAM" id="MobiDB-lite"/>
    </source>
</evidence>
<feature type="region of interest" description="Disordered" evidence="2">
    <location>
        <begin position="254"/>
        <end position="275"/>
    </location>
</feature>
<keyword evidence="1" id="KW-0472">Membrane</keyword>
<feature type="signal peptide" evidence="3">
    <location>
        <begin position="1"/>
        <end position="18"/>
    </location>
</feature>
<evidence type="ECO:0000313" key="5">
    <source>
        <dbReference type="EMBL" id="QIZ78826.1"/>
    </source>
</evidence>
<organism evidence="5 6">
    <name type="scientific">Ferrimonas lipolytica</name>
    <dbReference type="NCBI Taxonomy" id="2724191"/>
    <lineage>
        <taxon>Bacteria</taxon>
        <taxon>Pseudomonadati</taxon>
        <taxon>Pseudomonadota</taxon>
        <taxon>Gammaproteobacteria</taxon>
        <taxon>Alteromonadales</taxon>
        <taxon>Ferrimonadaceae</taxon>
        <taxon>Ferrimonas</taxon>
    </lineage>
</organism>
<dbReference type="Gene3D" id="2.60.40.2540">
    <property type="match status" value="1"/>
</dbReference>
<dbReference type="AlphaFoldDB" id="A0A6H1UKS1"/>
<proteinExistence type="predicted"/>
<dbReference type="Proteomes" id="UP000501602">
    <property type="component" value="Chromosome"/>
</dbReference>
<dbReference type="InterPro" id="IPR050330">
    <property type="entry name" value="Bact_OuterMem_StrucFunc"/>
</dbReference>
<dbReference type="PANTHER" id="PTHR30329:SF21">
    <property type="entry name" value="LIPOPROTEIN YIAD-RELATED"/>
    <property type="match status" value="1"/>
</dbReference>
<accession>A0A6H1UKS1</accession>
<reference evidence="5 6" key="1">
    <citation type="submission" date="2020-04" db="EMBL/GenBank/DDBJ databases">
        <title>Ferrimonas sp. S7 isolated from sea water.</title>
        <authorList>
            <person name="Bae S.S."/>
            <person name="Baek K."/>
        </authorList>
    </citation>
    <scope>NUCLEOTIDE SEQUENCE [LARGE SCALE GENOMIC DNA]</scope>
    <source>
        <strain evidence="5 6">S7</strain>
    </source>
</reference>
<dbReference type="Pfam" id="PF18393">
    <property type="entry name" value="MotY_N"/>
    <property type="match status" value="1"/>
</dbReference>
<dbReference type="PRINTS" id="PR01023">
    <property type="entry name" value="NAFLGMOTY"/>
</dbReference>
<dbReference type="KEGG" id="fes:HER31_05570"/>
<dbReference type="InterPro" id="IPR041544">
    <property type="entry name" value="MotY_N"/>
</dbReference>
<dbReference type="Pfam" id="PF00691">
    <property type="entry name" value="OmpA"/>
    <property type="match status" value="1"/>
</dbReference>
<dbReference type="CDD" id="cd07185">
    <property type="entry name" value="OmpA_C-like"/>
    <property type="match status" value="1"/>
</dbReference>
<evidence type="ECO:0000256" key="1">
    <source>
        <dbReference type="PROSITE-ProRule" id="PRU00473"/>
    </source>
</evidence>
<keyword evidence="3" id="KW-0732">Signal</keyword>
<feature type="compositionally biased region" description="Basic and acidic residues" evidence="2">
    <location>
        <begin position="257"/>
        <end position="273"/>
    </location>
</feature>
<sequence>MTRLAALLLTMAATTSNAGIRQYQAELDNSQWQLSESSPLQCVLRHQIPGYGSAEFVSHASKLLNMQFTLHMLRKPDSKTEVKLQSVPPSWRPGVPSQPLTELTFYRQFDGELEKDDAWLILSELERGMQPTFYYQDWQDKQAVSVALSSVNFAHSYNQFSQCLNSLLPYNFDDISFTVLHHDKYGELTRESVEQLDRIITFLSLDPRSEIILLDVYTDSYGTDKTNMALTRQQAQKLKEDLISNGINEQRITSQAHGEKRHVADNRSDQERQRNRRVVLRIEPF</sequence>
<dbReference type="EMBL" id="CP051180">
    <property type="protein sequence ID" value="QIZ78826.1"/>
    <property type="molecule type" value="Genomic_DNA"/>
</dbReference>
<dbReference type="PANTHER" id="PTHR30329">
    <property type="entry name" value="STATOR ELEMENT OF FLAGELLAR MOTOR COMPLEX"/>
    <property type="match status" value="1"/>
</dbReference>
<gene>
    <name evidence="5" type="ORF">HER31_05570</name>
</gene>
<keyword evidence="6" id="KW-1185">Reference proteome</keyword>
<dbReference type="InterPro" id="IPR006665">
    <property type="entry name" value="OmpA-like"/>
</dbReference>
<evidence type="ECO:0000313" key="6">
    <source>
        <dbReference type="Proteomes" id="UP000501602"/>
    </source>
</evidence>
<protein>
    <submittedName>
        <fullName evidence="5">OmpA family protein</fullName>
    </submittedName>
</protein>
<dbReference type="InterPro" id="IPR036737">
    <property type="entry name" value="OmpA-like_sf"/>
</dbReference>
<dbReference type="SUPFAM" id="SSF103088">
    <property type="entry name" value="OmpA-like"/>
    <property type="match status" value="1"/>
</dbReference>
<evidence type="ECO:0000259" key="4">
    <source>
        <dbReference type="PROSITE" id="PS51123"/>
    </source>
</evidence>